<proteinExistence type="predicted"/>
<dbReference type="STRING" id="743788.S8G5I3"/>
<reference evidence="1 2" key="1">
    <citation type="journal article" date="2012" name="Science">
        <title>The Paleozoic origin of enzymatic lignin decomposition reconstructed from 31 fungal genomes.</title>
        <authorList>
            <person name="Floudas D."/>
            <person name="Binder M."/>
            <person name="Riley R."/>
            <person name="Barry K."/>
            <person name="Blanchette R.A."/>
            <person name="Henrissat B."/>
            <person name="Martinez A.T."/>
            <person name="Otillar R."/>
            <person name="Spatafora J.W."/>
            <person name="Yadav J.S."/>
            <person name="Aerts A."/>
            <person name="Benoit I."/>
            <person name="Boyd A."/>
            <person name="Carlson A."/>
            <person name="Copeland A."/>
            <person name="Coutinho P.M."/>
            <person name="de Vries R.P."/>
            <person name="Ferreira P."/>
            <person name="Findley K."/>
            <person name="Foster B."/>
            <person name="Gaskell J."/>
            <person name="Glotzer D."/>
            <person name="Gorecki P."/>
            <person name="Heitman J."/>
            <person name="Hesse C."/>
            <person name="Hori C."/>
            <person name="Igarashi K."/>
            <person name="Jurgens J.A."/>
            <person name="Kallen N."/>
            <person name="Kersten P."/>
            <person name="Kohler A."/>
            <person name="Kuees U."/>
            <person name="Kumar T.K.A."/>
            <person name="Kuo A."/>
            <person name="LaButti K."/>
            <person name="Larrondo L.F."/>
            <person name="Lindquist E."/>
            <person name="Ling A."/>
            <person name="Lombard V."/>
            <person name="Lucas S."/>
            <person name="Lundell T."/>
            <person name="Martin R."/>
            <person name="McLaughlin D.J."/>
            <person name="Morgenstern I."/>
            <person name="Morin E."/>
            <person name="Murat C."/>
            <person name="Nagy L.G."/>
            <person name="Nolan M."/>
            <person name="Ohm R.A."/>
            <person name="Patyshakuliyeva A."/>
            <person name="Rokas A."/>
            <person name="Ruiz-Duenas F.J."/>
            <person name="Sabat G."/>
            <person name="Salamov A."/>
            <person name="Samejima M."/>
            <person name="Schmutz J."/>
            <person name="Slot J.C."/>
            <person name="St John F."/>
            <person name="Stenlid J."/>
            <person name="Sun H."/>
            <person name="Sun S."/>
            <person name="Syed K."/>
            <person name="Tsang A."/>
            <person name="Wiebenga A."/>
            <person name="Young D."/>
            <person name="Pisabarro A."/>
            <person name="Eastwood D.C."/>
            <person name="Martin F."/>
            <person name="Cullen D."/>
            <person name="Grigoriev I.V."/>
            <person name="Hibbett D.S."/>
        </authorList>
    </citation>
    <scope>NUCLEOTIDE SEQUENCE</scope>
    <source>
        <strain evidence="2">FP-58527</strain>
    </source>
</reference>
<dbReference type="PANTHER" id="PTHR45786:SF74">
    <property type="entry name" value="ATP-DEPENDENT DNA HELICASE"/>
    <property type="match status" value="1"/>
</dbReference>
<dbReference type="Proteomes" id="UP000015241">
    <property type="component" value="Unassembled WGS sequence"/>
</dbReference>
<organism evidence="1 2">
    <name type="scientific">Fomitopsis schrenkii</name>
    <name type="common">Brown rot fungus</name>
    <dbReference type="NCBI Taxonomy" id="2126942"/>
    <lineage>
        <taxon>Eukaryota</taxon>
        <taxon>Fungi</taxon>
        <taxon>Dikarya</taxon>
        <taxon>Basidiomycota</taxon>
        <taxon>Agaricomycotina</taxon>
        <taxon>Agaricomycetes</taxon>
        <taxon>Polyporales</taxon>
        <taxon>Fomitopsis</taxon>
    </lineage>
</organism>
<accession>S8G5I3</accession>
<keyword evidence="2" id="KW-1185">Reference proteome</keyword>
<dbReference type="AlphaFoldDB" id="S8G5I3"/>
<evidence type="ECO:0000313" key="1">
    <source>
        <dbReference type="EMBL" id="EPT05485.1"/>
    </source>
</evidence>
<evidence type="ECO:0008006" key="3">
    <source>
        <dbReference type="Google" id="ProtNLM"/>
    </source>
</evidence>
<gene>
    <name evidence="1" type="ORF">FOMPIDRAFT_1090843</name>
</gene>
<protein>
    <recommendedName>
        <fullName evidence="3">Helitron helicase-like domain-containing protein</fullName>
    </recommendedName>
</protein>
<feature type="non-terminal residue" evidence="1">
    <location>
        <position position="251"/>
    </location>
</feature>
<sequence length="251" mass="28781">MDILCPNCAALHFPGERLLHSSRRNPKFGMCCLQGQIDLPAFTPVPESLRRLFTKTDALSKHFREHIRQYNNAFAFTSVAVQVDQAILNGSGPYSFRIHGSLHHRMGSLLPNENQPPAFAQLYIHDPHAALQTRNNRNDNLKPSVMNVLQDLFLEHNPFVPLYKRAYEVLHEKPPEERVNLEAAIILRESEDRRRYNLPTVEEVAAIIPGSGDEAVEAHRDILLRYRDGNLKHISNLHPLYSPLHYVLFFP</sequence>
<dbReference type="EMBL" id="KE504123">
    <property type="protein sequence ID" value="EPT05485.1"/>
    <property type="molecule type" value="Genomic_DNA"/>
</dbReference>
<dbReference type="HOGENOM" id="CLU_001324_5_1_1"/>
<evidence type="ECO:0000313" key="2">
    <source>
        <dbReference type="Proteomes" id="UP000015241"/>
    </source>
</evidence>
<dbReference type="OrthoDB" id="2272314at2759"/>
<dbReference type="PANTHER" id="PTHR45786">
    <property type="entry name" value="DNA BINDING PROTEIN-LIKE"/>
    <property type="match status" value="1"/>
</dbReference>
<dbReference type="eggNOG" id="KOG0987">
    <property type="taxonomic scope" value="Eukaryota"/>
</dbReference>
<name>S8G5I3_FOMSC</name>
<dbReference type="InParanoid" id="S8G5I3"/>